<keyword evidence="10" id="KW-1185">Reference proteome</keyword>
<dbReference type="InterPro" id="IPR005017">
    <property type="entry name" value="OMPP1/FadL/TodX"/>
</dbReference>
<keyword evidence="6" id="KW-0472">Membrane</keyword>
<comment type="subcellular location">
    <subcellularLocation>
        <location evidence="1">Cell outer membrane</location>
        <topology evidence="1">Multi-pass membrane protein</topology>
    </subcellularLocation>
</comment>
<evidence type="ECO:0000256" key="8">
    <source>
        <dbReference type="SAM" id="SignalP"/>
    </source>
</evidence>
<evidence type="ECO:0000256" key="7">
    <source>
        <dbReference type="ARBA" id="ARBA00023237"/>
    </source>
</evidence>
<keyword evidence="7" id="KW-0998">Cell outer membrane</keyword>
<feature type="chain" id="PRO_5016029958" evidence="8">
    <location>
        <begin position="20"/>
        <end position="370"/>
    </location>
</feature>
<dbReference type="Pfam" id="PF03349">
    <property type="entry name" value="Toluene_X"/>
    <property type="match status" value="1"/>
</dbReference>
<dbReference type="STRING" id="121821.GCA_001870675_00347"/>
<dbReference type="RefSeq" id="WP_143079885.1">
    <property type="nucleotide sequence ID" value="NZ_MEHT01000010.1"/>
</dbReference>
<evidence type="ECO:0000256" key="4">
    <source>
        <dbReference type="ARBA" id="ARBA00022692"/>
    </source>
</evidence>
<dbReference type="PANTHER" id="PTHR35093">
    <property type="entry name" value="OUTER MEMBRANE PROTEIN NMB0088-RELATED"/>
    <property type="match status" value="1"/>
</dbReference>
<dbReference type="EMBL" id="QKZQ01000015">
    <property type="protein sequence ID" value="PZX39334.1"/>
    <property type="molecule type" value="Genomic_DNA"/>
</dbReference>
<proteinExistence type="inferred from homology"/>
<feature type="signal peptide" evidence="8">
    <location>
        <begin position="1"/>
        <end position="19"/>
    </location>
</feature>
<evidence type="ECO:0000313" key="10">
    <source>
        <dbReference type="Proteomes" id="UP000249364"/>
    </source>
</evidence>
<keyword evidence="5 8" id="KW-0732">Signal</keyword>
<evidence type="ECO:0000256" key="5">
    <source>
        <dbReference type="ARBA" id="ARBA00022729"/>
    </source>
</evidence>
<gene>
    <name evidence="9" type="ORF">LY56_02866</name>
</gene>
<accession>A0A2W7PSQ0</accession>
<evidence type="ECO:0000256" key="1">
    <source>
        <dbReference type="ARBA" id="ARBA00004571"/>
    </source>
</evidence>
<dbReference type="GO" id="GO:0015483">
    <property type="term" value="F:long-chain fatty acid transporting porin activity"/>
    <property type="evidence" value="ECO:0007669"/>
    <property type="project" value="TreeGrafter"/>
</dbReference>
<name>A0A2W7PSQ0_9RHOB</name>
<dbReference type="AlphaFoldDB" id="A0A2W7PSQ0"/>
<evidence type="ECO:0000256" key="3">
    <source>
        <dbReference type="ARBA" id="ARBA00022452"/>
    </source>
</evidence>
<organism evidence="9 10">
    <name type="scientific">Roseinatronobacter thiooxidans</name>
    <dbReference type="NCBI Taxonomy" id="121821"/>
    <lineage>
        <taxon>Bacteria</taxon>
        <taxon>Pseudomonadati</taxon>
        <taxon>Pseudomonadota</taxon>
        <taxon>Alphaproteobacteria</taxon>
        <taxon>Rhodobacterales</taxon>
        <taxon>Paracoccaceae</taxon>
        <taxon>Roseinatronobacter</taxon>
    </lineage>
</organism>
<keyword evidence="3" id="KW-1134">Transmembrane beta strand</keyword>
<evidence type="ECO:0000256" key="6">
    <source>
        <dbReference type="ARBA" id="ARBA00023136"/>
    </source>
</evidence>
<dbReference type="OrthoDB" id="6679728at2"/>
<comment type="similarity">
    <text evidence="2">Belongs to the OmpP1/FadL family.</text>
</comment>
<dbReference type="Proteomes" id="UP000249364">
    <property type="component" value="Unassembled WGS sequence"/>
</dbReference>
<reference evidence="9 10" key="1">
    <citation type="submission" date="2018-06" db="EMBL/GenBank/DDBJ databases">
        <title>Genomic Encyclopedia of Archaeal and Bacterial Type Strains, Phase II (KMG-II): from individual species to whole genera.</title>
        <authorList>
            <person name="Goeker M."/>
        </authorList>
    </citation>
    <scope>NUCLEOTIDE SEQUENCE [LARGE SCALE GENOMIC DNA]</scope>
    <source>
        <strain evidence="9 10">DSM 13087</strain>
    </source>
</reference>
<sequence>MYKYLVPGLMAIVASPALAGGIERSPQSMNILFQQGNYLEMGASYARPSVSGSLATVAGTPLQGQPTGNIARSFVSGSLGLKGDISEQIAYAIVLDQPFGADTLYPSGSALAGSLGKVENTTLTAILRYKFEGGFSAHAGVRSSWTKGTAEIAVSPVLNYALSTQTDQAWGYLLGVAYEMPEIALRVALTYNSSITHTFRATETGVSPVPADTFNSKLPQSVNLEFQTGVAEDTLVFGSVRWVNWKQFDITPPDYAASPNPLSGGAPRGPLVAYQKNSTTYTLGVGRRFNENWSGSVSLAYDTGNGNPTSNLGPTGNRLTLGLGASYTIDNVTISGGMQYARIGNATTTLGSQFSKNSAIGAGIRIGYRF</sequence>
<dbReference type="Gene3D" id="2.40.160.60">
    <property type="entry name" value="Outer membrane protein transport protein (OMPP1/FadL/TodX)"/>
    <property type="match status" value="1"/>
</dbReference>
<comment type="caution">
    <text evidence="9">The sequence shown here is derived from an EMBL/GenBank/DDBJ whole genome shotgun (WGS) entry which is preliminary data.</text>
</comment>
<evidence type="ECO:0000256" key="2">
    <source>
        <dbReference type="ARBA" id="ARBA00008163"/>
    </source>
</evidence>
<keyword evidence="4" id="KW-0812">Transmembrane</keyword>
<protein>
    <submittedName>
        <fullName evidence="9">Long-subunit fatty acid transport protein</fullName>
    </submittedName>
</protein>
<dbReference type="SUPFAM" id="SSF56935">
    <property type="entry name" value="Porins"/>
    <property type="match status" value="1"/>
</dbReference>
<dbReference type="GO" id="GO:0009279">
    <property type="term" value="C:cell outer membrane"/>
    <property type="evidence" value="ECO:0007669"/>
    <property type="project" value="UniProtKB-SubCell"/>
</dbReference>
<dbReference type="PANTHER" id="PTHR35093:SF8">
    <property type="entry name" value="OUTER MEMBRANE PROTEIN NMB0088-RELATED"/>
    <property type="match status" value="1"/>
</dbReference>
<evidence type="ECO:0000313" key="9">
    <source>
        <dbReference type="EMBL" id="PZX39334.1"/>
    </source>
</evidence>